<dbReference type="EMBL" id="CAKJTG010000019">
    <property type="protein sequence ID" value="CAG9609425.1"/>
    <property type="molecule type" value="Genomic_DNA"/>
</dbReference>
<sequence>MKTAVESRVIDLKKIVKKLQLQGINAQICKRPILHVNS</sequence>
<evidence type="ECO:0000313" key="1">
    <source>
        <dbReference type="EMBL" id="CAG9609425.1"/>
    </source>
</evidence>
<organism evidence="1 2">
    <name type="scientific">Pseudoneobacillus rhizosphaerae</name>
    <dbReference type="NCBI Taxonomy" id="2880968"/>
    <lineage>
        <taxon>Bacteria</taxon>
        <taxon>Bacillati</taxon>
        <taxon>Bacillota</taxon>
        <taxon>Bacilli</taxon>
        <taxon>Bacillales</taxon>
        <taxon>Bacillaceae</taxon>
        <taxon>Pseudoneobacillus</taxon>
    </lineage>
</organism>
<protein>
    <submittedName>
        <fullName evidence="1">Uncharacterized protein</fullName>
    </submittedName>
</protein>
<accession>A0A9C7GCD9</accession>
<dbReference type="Proteomes" id="UP000789845">
    <property type="component" value="Unassembled WGS sequence"/>
</dbReference>
<evidence type="ECO:0000313" key="2">
    <source>
        <dbReference type="Proteomes" id="UP000789845"/>
    </source>
</evidence>
<comment type="caution">
    <text evidence="1">The sequence shown here is derived from an EMBL/GenBank/DDBJ whole genome shotgun (WGS) entry which is preliminary data.</text>
</comment>
<dbReference type="AlphaFoldDB" id="A0A9C7GCD9"/>
<gene>
    <name evidence="1" type="ORF">NEOCIP111885_03167</name>
</gene>
<keyword evidence="2" id="KW-1185">Reference proteome</keyword>
<name>A0A9C7GCD9_9BACI</name>
<reference evidence="1" key="1">
    <citation type="submission" date="2021-10" db="EMBL/GenBank/DDBJ databases">
        <authorList>
            <person name="Criscuolo A."/>
        </authorList>
    </citation>
    <scope>NUCLEOTIDE SEQUENCE</scope>
    <source>
        <strain evidence="1">CIP111885</strain>
    </source>
</reference>
<proteinExistence type="predicted"/>